<dbReference type="RefSeq" id="WP_394842296.1">
    <property type="nucleotide sequence ID" value="NZ_CP089982.1"/>
</dbReference>
<organism evidence="1 2">
    <name type="scientific">Pendulispora brunnea</name>
    <dbReference type="NCBI Taxonomy" id="2905690"/>
    <lineage>
        <taxon>Bacteria</taxon>
        <taxon>Pseudomonadati</taxon>
        <taxon>Myxococcota</taxon>
        <taxon>Myxococcia</taxon>
        <taxon>Myxococcales</taxon>
        <taxon>Sorangiineae</taxon>
        <taxon>Pendulisporaceae</taxon>
        <taxon>Pendulispora</taxon>
    </lineage>
</organism>
<accession>A0ABZ2K286</accession>
<evidence type="ECO:0000313" key="1">
    <source>
        <dbReference type="EMBL" id="WXA91675.1"/>
    </source>
</evidence>
<dbReference type="Proteomes" id="UP001379533">
    <property type="component" value="Chromosome"/>
</dbReference>
<gene>
    <name evidence="1" type="ORF">LZC95_35140</name>
</gene>
<name>A0ABZ2K286_9BACT</name>
<sequence length="542" mass="59036">MRRRPQPIPARDADVGKALRALDTDELRAFISEMLERLDSEARGPIEDALLRRAVARGGHRPAAPSPDVVDEVIEFAKAARRVGYAEPMEVDEYLRRGVTASLAGEHVTARRILEALLLPIAEAEIDLGQHEMVEEMLSVDLYDCVGRYLLAVYLETPTKGRVDAILTAIDKVNGIGVLVEPVRAMEEALGEALPERDAFLDAWIKRLESSSRGEGAWESGHDGWLRAAIEAREGAEGLARLAHATKSPQTVRAWCHAVAEAGDWKKAFLAYEEAVTLAGAGLWNGEFLDGVALAASKLGRKDATKRLEAAWLGAPSLVRLLRWLVAEDANAAVIRKRATAAMAATPTKSRRLLAFLHMIVGDLPSAASALKSAPGLGWSNDEHPGHLLFPVFVWTLARGTPNGVSAAMVELLKQTPRSLLESHLESMDPSAMLSTPTVLDVLERADVRSRVTPNDRATAVDAMRIAASNRTDGVTGEKRRRHYQHAATLVASCVEADPGSVAWLETLRTRTSRFPAYQEALRAALRGRRGNLGMESFTYGE</sequence>
<protein>
    <submittedName>
        <fullName evidence="1">Uncharacterized protein</fullName>
    </submittedName>
</protein>
<keyword evidence="2" id="KW-1185">Reference proteome</keyword>
<evidence type="ECO:0000313" key="2">
    <source>
        <dbReference type="Proteomes" id="UP001379533"/>
    </source>
</evidence>
<reference evidence="1 2" key="1">
    <citation type="submission" date="2021-12" db="EMBL/GenBank/DDBJ databases">
        <title>Discovery of the Pendulisporaceae a myxobacterial family with distinct sporulation behavior and unique specialized metabolism.</title>
        <authorList>
            <person name="Garcia R."/>
            <person name="Popoff A."/>
            <person name="Bader C.D."/>
            <person name="Loehr J."/>
            <person name="Walesch S."/>
            <person name="Walt C."/>
            <person name="Boldt J."/>
            <person name="Bunk B."/>
            <person name="Haeckl F.J.F.P.J."/>
            <person name="Gunesch A.P."/>
            <person name="Birkelbach J."/>
            <person name="Nuebel U."/>
            <person name="Pietschmann T."/>
            <person name="Bach T."/>
            <person name="Mueller R."/>
        </authorList>
    </citation>
    <scope>NUCLEOTIDE SEQUENCE [LARGE SCALE GENOMIC DNA]</scope>
    <source>
        <strain evidence="1 2">MSr12523</strain>
    </source>
</reference>
<dbReference type="EMBL" id="CP089982">
    <property type="protein sequence ID" value="WXA91675.1"/>
    <property type="molecule type" value="Genomic_DNA"/>
</dbReference>
<proteinExistence type="predicted"/>